<protein>
    <recommendedName>
        <fullName evidence="1">DUF6841 domain-containing protein</fullName>
    </recommendedName>
</protein>
<evidence type="ECO:0000313" key="3">
    <source>
        <dbReference type="EMBL" id="CAA0111400.1"/>
    </source>
</evidence>
<dbReference type="AlphaFoldDB" id="A0A5S9NS64"/>
<keyword evidence="4" id="KW-1185">Reference proteome</keyword>
<accession>A0A5S9NS64</accession>
<sequence length="124" mass="14556">MKAEISDLYSDYLKEFHKQEHGMAYSFYSAPCLFISESEVYALESESAVKSFFQNMFDMLRESGYMHSEVDNFKIEMLGVNLAQLSCSVPRFLNNHVEPETFHTIYTMKKDNARWKFVTVITYT</sequence>
<organism evidence="2 4">
    <name type="scientific">Zhongshania aliphaticivorans</name>
    <dbReference type="NCBI Taxonomy" id="1470434"/>
    <lineage>
        <taxon>Bacteria</taxon>
        <taxon>Pseudomonadati</taxon>
        <taxon>Pseudomonadota</taxon>
        <taxon>Gammaproteobacteria</taxon>
        <taxon>Cellvibrionales</taxon>
        <taxon>Spongiibacteraceae</taxon>
        <taxon>Zhongshania</taxon>
    </lineage>
</organism>
<evidence type="ECO:0000313" key="5">
    <source>
        <dbReference type="Proteomes" id="UP000439591"/>
    </source>
</evidence>
<dbReference type="Proteomes" id="UP000439591">
    <property type="component" value="Unassembled WGS sequence"/>
</dbReference>
<evidence type="ECO:0000313" key="2">
    <source>
        <dbReference type="EMBL" id="CAA0093467.1"/>
    </source>
</evidence>
<dbReference type="EMBL" id="CACSIM010000004">
    <property type="protein sequence ID" value="CAA0111400.1"/>
    <property type="molecule type" value="Genomic_DNA"/>
</dbReference>
<dbReference type="InterPro" id="IPR049219">
    <property type="entry name" value="DUF6841"/>
</dbReference>
<feature type="domain" description="DUF6841" evidence="1">
    <location>
        <begin position="4"/>
        <end position="121"/>
    </location>
</feature>
<evidence type="ECO:0000259" key="1">
    <source>
        <dbReference type="Pfam" id="PF20795"/>
    </source>
</evidence>
<dbReference type="Gene3D" id="3.10.450.50">
    <property type="match status" value="1"/>
</dbReference>
<reference evidence="4 5" key="1">
    <citation type="submission" date="2019-11" db="EMBL/GenBank/DDBJ databases">
        <authorList>
            <person name="Holert J."/>
        </authorList>
    </citation>
    <scope>NUCLEOTIDE SEQUENCE [LARGE SCALE GENOMIC DNA]</scope>
    <source>
        <strain evidence="3">BC3_2A</strain>
        <strain evidence="2">SB11_1A</strain>
    </source>
</reference>
<dbReference type="Proteomes" id="UP000435877">
    <property type="component" value="Unassembled WGS sequence"/>
</dbReference>
<name>A0A5S9NS64_9GAMM</name>
<proteinExistence type="predicted"/>
<gene>
    <name evidence="2" type="ORF">IHBHHGIJ_02481</name>
    <name evidence="3" type="ORF">KFEGEMFD_02668</name>
</gene>
<evidence type="ECO:0000313" key="4">
    <source>
        <dbReference type="Proteomes" id="UP000435877"/>
    </source>
</evidence>
<dbReference type="EMBL" id="CACSIK010000001">
    <property type="protein sequence ID" value="CAA0093467.1"/>
    <property type="molecule type" value="Genomic_DNA"/>
</dbReference>
<dbReference type="RefSeq" id="WP_159269014.1">
    <property type="nucleotide sequence ID" value="NZ_CACSIK010000001.1"/>
</dbReference>
<dbReference type="Pfam" id="PF20795">
    <property type="entry name" value="DUF6841"/>
    <property type="match status" value="1"/>
</dbReference>